<protein>
    <submittedName>
        <fullName evidence="1">Uncharacterized protein</fullName>
    </submittedName>
</protein>
<keyword evidence="2" id="KW-1185">Reference proteome</keyword>
<proteinExistence type="predicted"/>
<sequence>MDVTGTFRRLVQQAASAAAAAAEAAGSREKRTARPDILPPRRPDFARPAGNVFLCEAYIIARHLREVRQRILGIRPAYLNLPASGAGRRGARLSDPERDEIDRGIKAAVCQVLDRIQALGELGAAQLDAMPADEGAAELLRRLVGALDPRRAGAPSEPQPPPRLSRRDAAAALQSSVVWWLNARL</sequence>
<feature type="non-terminal residue" evidence="1">
    <location>
        <position position="185"/>
    </location>
</feature>
<organism evidence="1 2">
    <name type="scientific">Coemansia helicoidea</name>
    <dbReference type="NCBI Taxonomy" id="1286919"/>
    <lineage>
        <taxon>Eukaryota</taxon>
        <taxon>Fungi</taxon>
        <taxon>Fungi incertae sedis</taxon>
        <taxon>Zoopagomycota</taxon>
        <taxon>Kickxellomycotina</taxon>
        <taxon>Kickxellomycetes</taxon>
        <taxon>Kickxellales</taxon>
        <taxon>Kickxellaceae</taxon>
        <taxon>Coemansia</taxon>
    </lineage>
</organism>
<evidence type="ECO:0000313" key="2">
    <source>
        <dbReference type="Proteomes" id="UP001140087"/>
    </source>
</evidence>
<evidence type="ECO:0000313" key="1">
    <source>
        <dbReference type="EMBL" id="KAJ2804756.1"/>
    </source>
</evidence>
<dbReference type="EMBL" id="JANBUN010000319">
    <property type="protein sequence ID" value="KAJ2804756.1"/>
    <property type="molecule type" value="Genomic_DNA"/>
</dbReference>
<comment type="caution">
    <text evidence="1">The sequence shown here is derived from an EMBL/GenBank/DDBJ whole genome shotgun (WGS) entry which is preliminary data.</text>
</comment>
<reference evidence="1" key="1">
    <citation type="submission" date="2022-07" db="EMBL/GenBank/DDBJ databases">
        <title>Phylogenomic reconstructions and comparative analyses of Kickxellomycotina fungi.</title>
        <authorList>
            <person name="Reynolds N.K."/>
            <person name="Stajich J.E."/>
            <person name="Barry K."/>
            <person name="Grigoriev I.V."/>
            <person name="Crous P."/>
            <person name="Smith M.E."/>
        </authorList>
    </citation>
    <scope>NUCLEOTIDE SEQUENCE</scope>
    <source>
        <strain evidence="1">BCRC 34780</strain>
    </source>
</reference>
<dbReference type="Proteomes" id="UP001140087">
    <property type="component" value="Unassembled WGS sequence"/>
</dbReference>
<accession>A0ACC1LBT7</accession>
<name>A0ACC1LBT7_9FUNG</name>
<gene>
    <name evidence="1" type="ORF">H4R21_001522</name>
</gene>